<name>A0AAD8T775_LOLMU</name>
<protein>
    <submittedName>
        <fullName evidence="2">Uncharacterized protein</fullName>
    </submittedName>
</protein>
<organism evidence="2 3">
    <name type="scientific">Lolium multiflorum</name>
    <name type="common">Italian ryegrass</name>
    <name type="synonym">Lolium perenne subsp. multiflorum</name>
    <dbReference type="NCBI Taxonomy" id="4521"/>
    <lineage>
        <taxon>Eukaryota</taxon>
        <taxon>Viridiplantae</taxon>
        <taxon>Streptophyta</taxon>
        <taxon>Embryophyta</taxon>
        <taxon>Tracheophyta</taxon>
        <taxon>Spermatophyta</taxon>
        <taxon>Magnoliopsida</taxon>
        <taxon>Liliopsida</taxon>
        <taxon>Poales</taxon>
        <taxon>Poaceae</taxon>
        <taxon>BOP clade</taxon>
        <taxon>Pooideae</taxon>
        <taxon>Poodae</taxon>
        <taxon>Poeae</taxon>
        <taxon>Poeae Chloroplast Group 2 (Poeae type)</taxon>
        <taxon>Loliodinae</taxon>
        <taxon>Loliinae</taxon>
        <taxon>Lolium</taxon>
    </lineage>
</organism>
<feature type="region of interest" description="Disordered" evidence="1">
    <location>
        <begin position="1"/>
        <end position="44"/>
    </location>
</feature>
<dbReference type="Proteomes" id="UP001231189">
    <property type="component" value="Unassembled WGS sequence"/>
</dbReference>
<dbReference type="EMBL" id="JAUUTY010000002">
    <property type="protein sequence ID" value="KAK1677185.1"/>
    <property type="molecule type" value="Genomic_DNA"/>
</dbReference>
<reference evidence="2" key="1">
    <citation type="submission" date="2023-07" db="EMBL/GenBank/DDBJ databases">
        <title>A chromosome-level genome assembly of Lolium multiflorum.</title>
        <authorList>
            <person name="Chen Y."/>
            <person name="Copetti D."/>
            <person name="Kolliker R."/>
            <person name="Studer B."/>
        </authorList>
    </citation>
    <scope>NUCLEOTIDE SEQUENCE</scope>
    <source>
        <strain evidence="2">02402/16</strain>
        <tissue evidence="2">Leaf</tissue>
    </source>
</reference>
<proteinExistence type="predicted"/>
<sequence length="106" mass="11246">MGDKTPPSSGGKYTPPSKRPGGDAWASGGAVVVHSTSRGGGVPIHYPQLTDTNYGLWAGKGEHDPAKDEDTFAALSQSVLDSMVMALTEHDTAEEAWEAIRRDVHQ</sequence>
<evidence type="ECO:0000313" key="3">
    <source>
        <dbReference type="Proteomes" id="UP001231189"/>
    </source>
</evidence>
<dbReference type="AlphaFoldDB" id="A0AAD8T775"/>
<evidence type="ECO:0000313" key="2">
    <source>
        <dbReference type="EMBL" id="KAK1677185.1"/>
    </source>
</evidence>
<keyword evidence="3" id="KW-1185">Reference proteome</keyword>
<accession>A0AAD8T775</accession>
<gene>
    <name evidence="2" type="ORF">QYE76_038033</name>
</gene>
<comment type="caution">
    <text evidence="2">The sequence shown here is derived from an EMBL/GenBank/DDBJ whole genome shotgun (WGS) entry which is preliminary data.</text>
</comment>
<evidence type="ECO:0000256" key="1">
    <source>
        <dbReference type="SAM" id="MobiDB-lite"/>
    </source>
</evidence>